<evidence type="ECO:0000256" key="1">
    <source>
        <dbReference type="SAM" id="SignalP"/>
    </source>
</evidence>
<dbReference type="EMBL" id="VOSC01000025">
    <property type="protein sequence ID" value="TXE09810.1"/>
    <property type="molecule type" value="Genomic_DNA"/>
</dbReference>
<evidence type="ECO:0000313" key="2">
    <source>
        <dbReference type="EMBL" id="TXE09810.1"/>
    </source>
</evidence>
<keyword evidence="3" id="KW-1185">Reference proteome</keyword>
<organism evidence="2 3">
    <name type="scientific">Seonamhaeicola algicola</name>
    <dbReference type="NCBI Taxonomy" id="1719036"/>
    <lineage>
        <taxon>Bacteria</taxon>
        <taxon>Pseudomonadati</taxon>
        <taxon>Bacteroidota</taxon>
        <taxon>Flavobacteriia</taxon>
        <taxon>Flavobacteriales</taxon>
        <taxon>Flavobacteriaceae</taxon>
    </lineage>
</organism>
<evidence type="ECO:0000313" key="3">
    <source>
        <dbReference type="Proteomes" id="UP000321790"/>
    </source>
</evidence>
<dbReference type="Proteomes" id="UP000321790">
    <property type="component" value="Unassembled WGS sequence"/>
</dbReference>
<keyword evidence="1" id="KW-0732">Signal</keyword>
<sequence length="163" mass="18605">MQRPTLLFSLFFNSWLLLSITACASKNIEPPTLTKNGKPKLLFINFNITQTNNGKHISLINKIETEGAPKQNTLLNNGTQGDLLCNLLNKKGRTLKQFSIKNPLKKHMEYINDNKQLQTQHVQLTKTSFTLRFPAYTNVHYLSIFEIDTLNKKSKPLITTTTN</sequence>
<dbReference type="OrthoDB" id="1440356at2"/>
<protein>
    <recommendedName>
        <fullName evidence="4">Lipoprotein</fullName>
    </recommendedName>
</protein>
<dbReference type="PROSITE" id="PS51257">
    <property type="entry name" value="PROKAR_LIPOPROTEIN"/>
    <property type="match status" value="1"/>
</dbReference>
<feature type="chain" id="PRO_5022972347" description="Lipoprotein" evidence="1">
    <location>
        <begin position="25"/>
        <end position="163"/>
    </location>
</feature>
<feature type="signal peptide" evidence="1">
    <location>
        <begin position="1"/>
        <end position="24"/>
    </location>
</feature>
<dbReference type="RefSeq" id="WP_147135250.1">
    <property type="nucleotide sequence ID" value="NZ_VOSC01000025.1"/>
</dbReference>
<proteinExistence type="predicted"/>
<evidence type="ECO:0008006" key="4">
    <source>
        <dbReference type="Google" id="ProtNLM"/>
    </source>
</evidence>
<comment type="caution">
    <text evidence="2">The sequence shown here is derived from an EMBL/GenBank/DDBJ whole genome shotgun (WGS) entry which is preliminary data.</text>
</comment>
<reference evidence="3" key="1">
    <citation type="submission" date="2019-08" db="EMBL/GenBank/DDBJ databases">
        <title>Seonamhaeicola sediminis sp. nov., isolated from marine sediment.</title>
        <authorList>
            <person name="Cao W.R."/>
        </authorList>
    </citation>
    <scope>NUCLEOTIDE SEQUENCE [LARGE SCALE GENOMIC DNA]</scope>
    <source>
        <strain evidence="3">Gy8</strain>
    </source>
</reference>
<name>A0A5C7AM57_9FLAO</name>
<accession>A0A5C7AM57</accession>
<gene>
    <name evidence="2" type="ORF">FUA26_09995</name>
</gene>
<dbReference type="AlphaFoldDB" id="A0A5C7AM57"/>